<sequence length="66" mass="7002">MIPYSDNNPPALIIATTTSQLGPEPTIIAPPKVAEEQTLLSLISPPKVAEEQTLLSIQPGITIQNP</sequence>
<name>A0A0A9FJ72_ARUDO</name>
<evidence type="ECO:0000313" key="1">
    <source>
        <dbReference type="EMBL" id="JAE13060.1"/>
    </source>
</evidence>
<dbReference type="EMBL" id="GBRH01184836">
    <property type="protein sequence ID" value="JAE13060.1"/>
    <property type="molecule type" value="Transcribed_RNA"/>
</dbReference>
<reference evidence="1" key="1">
    <citation type="submission" date="2014-09" db="EMBL/GenBank/DDBJ databases">
        <authorList>
            <person name="Magalhaes I.L.F."/>
            <person name="Oliveira U."/>
            <person name="Santos F.R."/>
            <person name="Vidigal T.H.D.A."/>
            <person name="Brescovit A.D."/>
            <person name="Santos A.J."/>
        </authorList>
    </citation>
    <scope>NUCLEOTIDE SEQUENCE</scope>
    <source>
        <tissue evidence="1">Shoot tissue taken approximately 20 cm above the soil surface</tissue>
    </source>
</reference>
<dbReference type="AlphaFoldDB" id="A0A0A9FJ72"/>
<proteinExistence type="predicted"/>
<protein>
    <submittedName>
        <fullName evidence="1">Uncharacterized protein</fullName>
    </submittedName>
</protein>
<accession>A0A0A9FJ72</accession>
<organism evidence="1">
    <name type="scientific">Arundo donax</name>
    <name type="common">Giant reed</name>
    <name type="synonym">Donax arundinaceus</name>
    <dbReference type="NCBI Taxonomy" id="35708"/>
    <lineage>
        <taxon>Eukaryota</taxon>
        <taxon>Viridiplantae</taxon>
        <taxon>Streptophyta</taxon>
        <taxon>Embryophyta</taxon>
        <taxon>Tracheophyta</taxon>
        <taxon>Spermatophyta</taxon>
        <taxon>Magnoliopsida</taxon>
        <taxon>Liliopsida</taxon>
        <taxon>Poales</taxon>
        <taxon>Poaceae</taxon>
        <taxon>PACMAD clade</taxon>
        <taxon>Arundinoideae</taxon>
        <taxon>Arundineae</taxon>
        <taxon>Arundo</taxon>
    </lineage>
</organism>
<reference evidence="1" key="2">
    <citation type="journal article" date="2015" name="Data Brief">
        <title>Shoot transcriptome of the giant reed, Arundo donax.</title>
        <authorList>
            <person name="Barrero R.A."/>
            <person name="Guerrero F.D."/>
            <person name="Moolhuijzen P."/>
            <person name="Goolsby J.A."/>
            <person name="Tidwell J."/>
            <person name="Bellgard S.E."/>
            <person name="Bellgard M.I."/>
        </authorList>
    </citation>
    <scope>NUCLEOTIDE SEQUENCE</scope>
    <source>
        <tissue evidence="1">Shoot tissue taken approximately 20 cm above the soil surface</tissue>
    </source>
</reference>